<evidence type="ECO:0000256" key="2">
    <source>
        <dbReference type="SAM" id="MobiDB-lite"/>
    </source>
</evidence>
<evidence type="ECO:0000259" key="3">
    <source>
        <dbReference type="PROSITE" id="PS50048"/>
    </source>
</evidence>
<feature type="non-terminal residue" evidence="4">
    <location>
        <position position="1"/>
    </location>
</feature>
<dbReference type="SUPFAM" id="SSF57701">
    <property type="entry name" value="Zn2/Cys6 DNA-binding domain"/>
    <property type="match status" value="1"/>
</dbReference>
<dbReference type="PANTHER" id="PTHR38791">
    <property type="entry name" value="ZN(II)2CYS6 TRANSCRIPTION FACTOR (EUROFUNG)-RELATED-RELATED"/>
    <property type="match status" value="1"/>
</dbReference>
<dbReference type="InterPro" id="IPR001138">
    <property type="entry name" value="Zn2Cys6_DnaBD"/>
</dbReference>
<dbReference type="PROSITE" id="PS50048">
    <property type="entry name" value="ZN2_CY6_FUNGAL_2"/>
    <property type="match status" value="1"/>
</dbReference>
<dbReference type="Gene3D" id="4.10.240.10">
    <property type="entry name" value="Zn(2)-C6 fungal-type DNA-binding domain"/>
    <property type="match status" value="1"/>
</dbReference>
<dbReference type="CDD" id="cd00067">
    <property type="entry name" value="GAL4"/>
    <property type="match status" value="1"/>
</dbReference>
<dbReference type="GO" id="GO:0000981">
    <property type="term" value="F:DNA-binding transcription factor activity, RNA polymerase II-specific"/>
    <property type="evidence" value="ECO:0007669"/>
    <property type="project" value="InterPro"/>
</dbReference>
<comment type="caution">
    <text evidence="4">The sequence shown here is derived from an EMBL/GenBank/DDBJ whole genome shotgun (WGS) entry which is preliminary data.</text>
</comment>
<keyword evidence="5" id="KW-1185">Reference proteome</keyword>
<reference evidence="4 5" key="1">
    <citation type="submission" date="2018-05" db="EMBL/GenBank/DDBJ databases">
        <title>Whole genome sequencing for identification of molecular markers to develop diagnostic detection tools for the regulated plant pathogen Lachnellula willkommii.</title>
        <authorList>
            <person name="Giroux E."/>
            <person name="Bilodeau G."/>
        </authorList>
    </citation>
    <scope>NUCLEOTIDE SEQUENCE [LARGE SCALE GENOMIC DNA]</scope>
    <source>
        <strain evidence="4 5">CBS 203.66</strain>
    </source>
</reference>
<dbReference type="PROSITE" id="PS00463">
    <property type="entry name" value="ZN2_CY6_FUNGAL_1"/>
    <property type="match status" value="1"/>
</dbReference>
<keyword evidence="1" id="KW-0539">Nucleus</keyword>
<evidence type="ECO:0000256" key="1">
    <source>
        <dbReference type="ARBA" id="ARBA00023242"/>
    </source>
</evidence>
<dbReference type="Proteomes" id="UP000469559">
    <property type="component" value="Unassembled WGS sequence"/>
</dbReference>
<gene>
    <name evidence="4" type="primary">BEA4_0</name>
    <name evidence="4" type="ORF">LARI1_G000197</name>
</gene>
<dbReference type="PANTHER" id="PTHR38791:SF5">
    <property type="entry name" value="TRANSCRIPTION FACTOR DBAG-RELATED"/>
    <property type="match status" value="1"/>
</dbReference>
<proteinExistence type="predicted"/>
<name>A0A8T9BP52_9HELO</name>
<organism evidence="4 5">
    <name type="scientific">Lachnellula arida</name>
    <dbReference type="NCBI Taxonomy" id="1316785"/>
    <lineage>
        <taxon>Eukaryota</taxon>
        <taxon>Fungi</taxon>
        <taxon>Dikarya</taxon>
        <taxon>Ascomycota</taxon>
        <taxon>Pezizomycotina</taxon>
        <taxon>Leotiomycetes</taxon>
        <taxon>Helotiales</taxon>
        <taxon>Lachnaceae</taxon>
        <taxon>Lachnellula</taxon>
    </lineage>
</organism>
<protein>
    <submittedName>
        <fullName evidence="4">Beauvericin cluster-specific repressor BEA4</fullName>
    </submittedName>
</protein>
<dbReference type="InterPro" id="IPR036864">
    <property type="entry name" value="Zn2-C6_fun-type_DNA-bd_sf"/>
</dbReference>
<accession>A0A8T9BP52</accession>
<dbReference type="EMBL" id="QGMF01000006">
    <property type="protein sequence ID" value="TVY21788.1"/>
    <property type="molecule type" value="Genomic_DNA"/>
</dbReference>
<dbReference type="InterPro" id="IPR053175">
    <property type="entry name" value="DHMBA_Reg_Transcription_Factor"/>
</dbReference>
<feature type="region of interest" description="Disordered" evidence="2">
    <location>
        <begin position="64"/>
        <end position="89"/>
    </location>
</feature>
<dbReference type="InterPro" id="IPR021858">
    <property type="entry name" value="Fun_TF"/>
</dbReference>
<dbReference type="SMART" id="SM00066">
    <property type="entry name" value="GAL4"/>
    <property type="match status" value="1"/>
</dbReference>
<evidence type="ECO:0000313" key="5">
    <source>
        <dbReference type="Proteomes" id="UP000469559"/>
    </source>
</evidence>
<dbReference type="Pfam" id="PF11951">
    <property type="entry name" value="Fungal_trans_2"/>
    <property type="match status" value="1"/>
</dbReference>
<dbReference type="GO" id="GO:0008270">
    <property type="term" value="F:zinc ion binding"/>
    <property type="evidence" value="ECO:0007669"/>
    <property type="project" value="InterPro"/>
</dbReference>
<dbReference type="AlphaFoldDB" id="A0A8T9BP52"/>
<feature type="domain" description="Zn(2)-C6 fungal-type" evidence="3">
    <location>
        <begin position="13"/>
        <end position="41"/>
    </location>
</feature>
<evidence type="ECO:0000313" key="4">
    <source>
        <dbReference type="EMBL" id="TVY21788.1"/>
    </source>
</evidence>
<sequence length="548" mass="60356">SERMVYCGKPSKGCKTCRTRKIRCDQQTPSCGQCIKIEKDCPGYRDLLSLSFRNESDAVIEKAKAKAAEPRKSPLPRSRKASPAAKKPVISEAPATSSVAITTVFSHFNLGSSEFPFANYNIEDFTHPANIPNSPSVGLGPSLEEQGTSYFFANFVTPKAQGGSAQGDSGPFHYLHDAVKTGIDDILKTCIVATGLVGLANVSKSPQLMGHAQREYTSALRHINAAVASPIDSIKDVTLIGILILAIYEATAGAWALTLKAWTQHINGAAALIRLRGRSQFKTLVGRGVFLQATAHLLVSCVQREMSIPDQIIELRNEAFSYSFTDLTCRFMKALDDFALLRAAIRERALTSIPEIITACLEIDARLTDIFTNSPADAAWQYEPAYTSAPTDLLYDGYYDIYDSYLVARKWNAMRTTRIMLNQAIRSRLLAAFNQRPPQLTTPDYTALFQMCTDNIIMLQNDILHSVPQHLGLVNRKPFQNVESSRTSSPESEDSLDISFTNMLSDPELAVFAEQSSAPLKKSAFFPAVAAYNLMWPLCKNPLLPFSI</sequence>
<dbReference type="Pfam" id="PF00172">
    <property type="entry name" value="Zn_clus"/>
    <property type="match status" value="1"/>
</dbReference>
<dbReference type="OrthoDB" id="5429770at2759"/>